<feature type="transmembrane region" description="Helical" evidence="14">
    <location>
        <begin position="155"/>
        <end position="181"/>
    </location>
</feature>
<dbReference type="InterPro" id="IPR020846">
    <property type="entry name" value="MFS_dom"/>
</dbReference>
<dbReference type="STRING" id="7370.A0A1I8MH95"/>
<dbReference type="FunFam" id="1.20.1250.20:FF:000003">
    <property type="entry name" value="Solute carrier family 17 member 3"/>
    <property type="match status" value="1"/>
</dbReference>
<keyword evidence="8" id="KW-0406">Ion transport</keyword>
<dbReference type="Gene3D" id="1.20.1250.20">
    <property type="entry name" value="MFS general substrate transporter like domains"/>
    <property type="match status" value="2"/>
</dbReference>
<evidence type="ECO:0000256" key="10">
    <source>
        <dbReference type="ARBA" id="ARBA00023201"/>
    </source>
</evidence>
<proteinExistence type="inferred from homology"/>
<dbReference type="InterPro" id="IPR036259">
    <property type="entry name" value="MFS_trans_sf"/>
</dbReference>
<evidence type="ECO:0000313" key="19">
    <source>
        <dbReference type="RefSeq" id="XP_058981759.1"/>
    </source>
</evidence>
<evidence type="ECO:0000256" key="13">
    <source>
        <dbReference type="SAM" id="MobiDB-lite"/>
    </source>
</evidence>
<feature type="domain" description="Major facilitator superfamily (MFS) profile" evidence="16">
    <location>
        <begin position="20"/>
        <end position="449"/>
    </location>
</feature>
<feature type="transmembrane region" description="Helical" evidence="14">
    <location>
        <begin position="425"/>
        <end position="444"/>
    </location>
</feature>
<dbReference type="InterPro" id="IPR050382">
    <property type="entry name" value="MFS_Na/Anion_cotransporter"/>
</dbReference>
<dbReference type="KEGG" id="mde:101894074"/>
<feature type="region of interest" description="Disordered" evidence="13">
    <location>
        <begin position="456"/>
        <end position="478"/>
    </location>
</feature>
<evidence type="ECO:0000313" key="17">
    <source>
        <dbReference type="EnsemblMetazoa" id="MDOA004877-PA"/>
    </source>
</evidence>
<comment type="function">
    <text evidence="11">May be an inorganic phosphate cotransporter.</text>
</comment>
<feature type="transmembrane region" description="Helical" evidence="14">
    <location>
        <begin position="294"/>
        <end position="318"/>
    </location>
</feature>
<keyword evidence="9 14" id="KW-0472">Membrane</keyword>
<evidence type="ECO:0000256" key="5">
    <source>
        <dbReference type="ARBA" id="ARBA00022847"/>
    </source>
</evidence>
<evidence type="ECO:0000256" key="15">
    <source>
        <dbReference type="SAM" id="SignalP"/>
    </source>
</evidence>
<dbReference type="VEuPathDB" id="VectorBase:MDOA004877"/>
<keyword evidence="5" id="KW-0769">Symport</keyword>
<feature type="transmembrane region" description="Helical" evidence="14">
    <location>
        <begin position="355"/>
        <end position="376"/>
    </location>
</feature>
<dbReference type="VEuPathDB" id="VectorBase:MDOMA2_011739"/>
<dbReference type="CDD" id="cd17318">
    <property type="entry name" value="MFS_SLC17"/>
    <property type="match status" value="1"/>
</dbReference>
<reference evidence="19" key="2">
    <citation type="submission" date="2025-05" db="UniProtKB">
        <authorList>
            <consortium name="RefSeq"/>
        </authorList>
    </citation>
    <scope>IDENTIFICATION</scope>
    <source>
        <strain evidence="19">Aabys</strain>
        <tissue evidence="19">Whole body</tissue>
    </source>
</reference>
<dbReference type="AlphaFoldDB" id="A0A1I8MH95"/>
<feature type="compositionally biased region" description="Basic and acidic residues" evidence="13">
    <location>
        <begin position="467"/>
        <end position="478"/>
    </location>
</feature>
<keyword evidence="4 14" id="KW-0812">Transmembrane</keyword>
<evidence type="ECO:0000256" key="6">
    <source>
        <dbReference type="ARBA" id="ARBA00022989"/>
    </source>
</evidence>
<comment type="subcellular location">
    <subcellularLocation>
        <location evidence="1">Membrane</location>
        <topology evidence="1">Multi-pass membrane protein</topology>
    </subcellularLocation>
</comment>
<evidence type="ECO:0000256" key="8">
    <source>
        <dbReference type="ARBA" id="ARBA00023065"/>
    </source>
</evidence>
<keyword evidence="18" id="KW-1185">Reference proteome</keyword>
<evidence type="ECO:0000256" key="2">
    <source>
        <dbReference type="ARBA" id="ARBA00008586"/>
    </source>
</evidence>
<dbReference type="RefSeq" id="XP_005176567.2">
    <property type="nucleotide sequence ID" value="XM_005176510.4"/>
</dbReference>
<keyword evidence="3" id="KW-0813">Transport</keyword>
<evidence type="ECO:0000256" key="3">
    <source>
        <dbReference type="ARBA" id="ARBA00022448"/>
    </source>
</evidence>
<dbReference type="RefSeq" id="XP_058981759.1">
    <property type="nucleotide sequence ID" value="XM_059125776.1"/>
</dbReference>
<evidence type="ECO:0000313" key="18">
    <source>
        <dbReference type="Proteomes" id="UP001652621"/>
    </source>
</evidence>
<evidence type="ECO:0000256" key="1">
    <source>
        <dbReference type="ARBA" id="ARBA00004141"/>
    </source>
</evidence>
<feature type="transmembrane region" description="Helical" evidence="14">
    <location>
        <begin position="187"/>
        <end position="205"/>
    </location>
</feature>
<reference evidence="17" key="1">
    <citation type="submission" date="2020-05" db="UniProtKB">
        <authorList>
            <consortium name="EnsemblMetazoa"/>
        </authorList>
    </citation>
    <scope>IDENTIFICATION</scope>
    <source>
        <strain evidence="17">Aabys</strain>
    </source>
</reference>
<evidence type="ECO:0000256" key="7">
    <source>
        <dbReference type="ARBA" id="ARBA00023053"/>
    </source>
</evidence>
<protein>
    <recommendedName>
        <fullName evidence="12">Putative inorganic phosphate cotransporter</fullName>
    </recommendedName>
</protein>
<evidence type="ECO:0000256" key="4">
    <source>
        <dbReference type="ARBA" id="ARBA00022692"/>
    </source>
</evidence>
<sequence>MGQTSVEQLPSRTFGIRHLQCLLLALGLSMGYAQRVNMSVAIVEMTDNDKQEGVEVFQWSEQEKSMVQSSFFWGYVVTQIPAGYLCRLWGAKCLFLWGLIISSTLGLLTPYLVSVGDWQLLVAVRVIQGLSQGVMFPCTHSVLSKWAPPGERATLCGLSYAGTFLGAVVAFGSSGWIISYLHGWPSIFYVSGVLGFVWCFIWHVWGANTPHSYKKISSQEKLMILKSLDQPTQNTEIRSEADEKTPIREMAKSLPCWALLVDNCAHNWGFWTLLTQLPSYMKYILNMNIQSNALFSALPYLIMLLLTFLFGYLADLLHKRQLATTNVSRKLFNTLGQWLPAVSLVALGYCNSSHLTLAIAFVVLSVGLNSSSFLGFQVNHMDLTPNFASVLMGITNSTANVMSILAPLTVGFVVTDVTDPLQWRIVFFISAGFYFIGNLGFILFGQTKVQTWNNPSPKPLEMQLMEPSKDAKSRETEK</sequence>
<dbReference type="GO" id="GO:0006820">
    <property type="term" value="P:monoatomic anion transport"/>
    <property type="evidence" value="ECO:0007669"/>
    <property type="project" value="TreeGrafter"/>
</dbReference>
<evidence type="ECO:0000256" key="14">
    <source>
        <dbReference type="SAM" id="Phobius"/>
    </source>
</evidence>
<dbReference type="EnsemblMetazoa" id="MDOA004877-RA">
    <property type="protein sequence ID" value="MDOA004877-PA"/>
    <property type="gene ID" value="MDOA004877"/>
</dbReference>
<dbReference type="GO" id="GO:0006814">
    <property type="term" value="P:sodium ion transport"/>
    <property type="evidence" value="ECO:0007669"/>
    <property type="project" value="UniProtKB-KW"/>
</dbReference>
<dbReference type="GO" id="GO:0015293">
    <property type="term" value="F:symporter activity"/>
    <property type="evidence" value="ECO:0007669"/>
    <property type="project" value="UniProtKB-KW"/>
</dbReference>
<dbReference type="Pfam" id="PF07690">
    <property type="entry name" value="MFS_1"/>
    <property type="match status" value="1"/>
</dbReference>
<dbReference type="PANTHER" id="PTHR11662:SF280">
    <property type="entry name" value="FI21844P1-RELATED"/>
    <property type="match status" value="1"/>
</dbReference>
<name>A0A1I8MH95_MUSDO</name>
<keyword evidence="15" id="KW-0732">Signal</keyword>
<feature type="signal peptide" evidence="15">
    <location>
        <begin position="1"/>
        <end position="33"/>
    </location>
</feature>
<accession>A0A1I8MH95</accession>
<feature type="transmembrane region" description="Helical" evidence="14">
    <location>
        <begin position="388"/>
        <end position="413"/>
    </location>
</feature>
<dbReference type="OrthoDB" id="2985014at2759"/>
<feature type="transmembrane region" description="Helical" evidence="14">
    <location>
        <begin position="93"/>
        <end position="112"/>
    </location>
</feature>
<dbReference type="PANTHER" id="PTHR11662">
    <property type="entry name" value="SOLUTE CARRIER FAMILY 17"/>
    <property type="match status" value="1"/>
</dbReference>
<evidence type="ECO:0000259" key="16">
    <source>
        <dbReference type="PROSITE" id="PS50850"/>
    </source>
</evidence>
<keyword evidence="7" id="KW-0915">Sodium</keyword>
<dbReference type="SUPFAM" id="SSF103473">
    <property type="entry name" value="MFS general substrate transporter"/>
    <property type="match status" value="1"/>
</dbReference>
<keyword evidence="6 14" id="KW-1133">Transmembrane helix</keyword>
<feature type="transmembrane region" description="Helical" evidence="14">
    <location>
        <begin position="118"/>
        <end position="143"/>
    </location>
</feature>
<feature type="chain" id="PRO_5044560365" description="Putative inorganic phosphate cotransporter" evidence="15">
    <location>
        <begin position="34"/>
        <end position="478"/>
    </location>
</feature>
<comment type="similarity">
    <text evidence="2">Belongs to the major facilitator superfamily. Sodium/anion cotransporter family.</text>
</comment>
<keyword evidence="10" id="KW-0739">Sodium transport</keyword>
<dbReference type="InterPro" id="IPR011701">
    <property type="entry name" value="MFS"/>
</dbReference>
<gene>
    <name evidence="17" type="primary">101894074</name>
    <name evidence="19" type="synonym">LOC131803898</name>
</gene>
<dbReference type="eggNOG" id="KOG2532">
    <property type="taxonomic scope" value="Eukaryota"/>
</dbReference>
<dbReference type="Proteomes" id="UP001652621">
    <property type="component" value="Unplaced"/>
</dbReference>
<dbReference type="PROSITE" id="PS50850">
    <property type="entry name" value="MFS"/>
    <property type="match status" value="1"/>
</dbReference>
<evidence type="ECO:0000256" key="9">
    <source>
        <dbReference type="ARBA" id="ARBA00023136"/>
    </source>
</evidence>
<dbReference type="GO" id="GO:0016020">
    <property type="term" value="C:membrane"/>
    <property type="evidence" value="ECO:0007669"/>
    <property type="project" value="UniProtKB-SubCell"/>
</dbReference>
<organism evidence="17">
    <name type="scientific">Musca domestica</name>
    <name type="common">House fly</name>
    <dbReference type="NCBI Taxonomy" id="7370"/>
    <lineage>
        <taxon>Eukaryota</taxon>
        <taxon>Metazoa</taxon>
        <taxon>Ecdysozoa</taxon>
        <taxon>Arthropoda</taxon>
        <taxon>Hexapoda</taxon>
        <taxon>Insecta</taxon>
        <taxon>Pterygota</taxon>
        <taxon>Neoptera</taxon>
        <taxon>Endopterygota</taxon>
        <taxon>Diptera</taxon>
        <taxon>Brachycera</taxon>
        <taxon>Muscomorpha</taxon>
        <taxon>Muscoidea</taxon>
        <taxon>Muscidae</taxon>
        <taxon>Musca</taxon>
    </lineage>
</organism>
<evidence type="ECO:0000256" key="11">
    <source>
        <dbReference type="ARBA" id="ARBA00054632"/>
    </source>
</evidence>
<dbReference type="FunFam" id="1.20.1250.20:FF:000144">
    <property type="entry name" value="Picot, isoform B"/>
    <property type="match status" value="1"/>
</dbReference>
<evidence type="ECO:0000256" key="12">
    <source>
        <dbReference type="ARBA" id="ARBA00068450"/>
    </source>
</evidence>